<evidence type="ECO:0000313" key="3">
    <source>
        <dbReference type="Proteomes" id="UP000237347"/>
    </source>
</evidence>
<name>A0AAW0JEK2_QUESU</name>
<reference evidence="2 3" key="1">
    <citation type="journal article" date="2018" name="Sci. Data">
        <title>The draft genome sequence of cork oak.</title>
        <authorList>
            <person name="Ramos A.M."/>
            <person name="Usie A."/>
            <person name="Barbosa P."/>
            <person name="Barros P.M."/>
            <person name="Capote T."/>
            <person name="Chaves I."/>
            <person name="Simoes F."/>
            <person name="Abreu I."/>
            <person name="Carrasquinho I."/>
            <person name="Faro C."/>
            <person name="Guimaraes J.B."/>
            <person name="Mendonca D."/>
            <person name="Nobrega F."/>
            <person name="Rodrigues L."/>
            <person name="Saibo N.J.M."/>
            <person name="Varela M.C."/>
            <person name="Egas C."/>
            <person name="Matos J."/>
            <person name="Miguel C.M."/>
            <person name="Oliveira M.M."/>
            <person name="Ricardo C.P."/>
            <person name="Goncalves S."/>
        </authorList>
    </citation>
    <scope>NUCLEOTIDE SEQUENCE [LARGE SCALE GENOMIC DNA]</scope>
    <source>
        <strain evidence="3">cv. HL8</strain>
    </source>
</reference>
<organism evidence="2 3">
    <name type="scientific">Quercus suber</name>
    <name type="common">Cork oak</name>
    <dbReference type="NCBI Taxonomy" id="58331"/>
    <lineage>
        <taxon>Eukaryota</taxon>
        <taxon>Viridiplantae</taxon>
        <taxon>Streptophyta</taxon>
        <taxon>Embryophyta</taxon>
        <taxon>Tracheophyta</taxon>
        <taxon>Spermatophyta</taxon>
        <taxon>Magnoliopsida</taxon>
        <taxon>eudicotyledons</taxon>
        <taxon>Gunneridae</taxon>
        <taxon>Pentapetalae</taxon>
        <taxon>rosids</taxon>
        <taxon>fabids</taxon>
        <taxon>Fagales</taxon>
        <taxon>Fagaceae</taxon>
        <taxon>Quercus</taxon>
    </lineage>
</organism>
<dbReference type="Proteomes" id="UP000237347">
    <property type="component" value="Unassembled WGS sequence"/>
</dbReference>
<dbReference type="EMBL" id="PKMF04000577">
    <property type="protein sequence ID" value="KAK7825362.1"/>
    <property type="molecule type" value="Genomic_DNA"/>
</dbReference>
<dbReference type="InterPro" id="IPR005066">
    <property type="entry name" value="MoCF_OxRdtse_dimer"/>
</dbReference>
<accession>A0AAW0JEK2</accession>
<protein>
    <recommendedName>
        <fullName evidence="1">Moybdenum cofactor oxidoreductase dimerisation domain-containing protein</fullName>
    </recommendedName>
</protein>
<dbReference type="Pfam" id="PF03404">
    <property type="entry name" value="Mo-co_dimer"/>
    <property type="match status" value="1"/>
</dbReference>
<feature type="domain" description="Moybdenum cofactor oxidoreductase dimerisation" evidence="1">
    <location>
        <begin position="69"/>
        <end position="112"/>
    </location>
</feature>
<dbReference type="GO" id="GO:0016491">
    <property type="term" value="F:oxidoreductase activity"/>
    <property type="evidence" value="ECO:0007669"/>
    <property type="project" value="InterPro"/>
</dbReference>
<evidence type="ECO:0000313" key="2">
    <source>
        <dbReference type="EMBL" id="KAK7825362.1"/>
    </source>
</evidence>
<keyword evidence="3" id="KW-1185">Reference proteome</keyword>
<gene>
    <name evidence="2" type="ORF">CFP56_033483</name>
</gene>
<evidence type="ECO:0000259" key="1">
    <source>
        <dbReference type="Pfam" id="PF03404"/>
    </source>
</evidence>
<proteinExistence type="predicted"/>
<sequence length="131" mass="14795">MFLYNENDISFDENGIFYGFKKDPSREEKDKFVKAVNQFLKFHAGTKIVSFVVSFRLGNDYKNDVDEWIRSAIGMGAERLTLCLSVQDGEQIVHGYAVSGGGQGIERVDVLLLVARHGWKCQVPKPYVADD</sequence>
<comment type="caution">
    <text evidence="2">The sequence shown here is derived from an EMBL/GenBank/DDBJ whole genome shotgun (WGS) entry which is preliminary data.</text>
</comment>
<dbReference type="AlphaFoldDB" id="A0AAW0JEK2"/>
<dbReference type="GO" id="GO:0030151">
    <property type="term" value="F:molybdenum ion binding"/>
    <property type="evidence" value="ECO:0007669"/>
    <property type="project" value="InterPro"/>
</dbReference>